<dbReference type="AlphaFoldDB" id="A0A1G7S252"/>
<dbReference type="Proteomes" id="UP000199495">
    <property type="component" value="Unassembled WGS sequence"/>
</dbReference>
<dbReference type="OrthoDB" id="8364646at2"/>
<protein>
    <recommendedName>
        <fullName evidence="3">TRAP transporter T-component</fullName>
    </recommendedName>
</protein>
<dbReference type="EMBL" id="FNCS01000001">
    <property type="protein sequence ID" value="SDG17093.1"/>
    <property type="molecule type" value="Genomic_DNA"/>
</dbReference>
<name>A0A1G7S252_9HYPH</name>
<dbReference type="RefSeq" id="WP_143009280.1">
    <property type="nucleotide sequence ID" value="NZ_FNCS01000001.1"/>
</dbReference>
<evidence type="ECO:0000313" key="2">
    <source>
        <dbReference type="Proteomes" id="UP000199495"/>
    </source>
</evidence>
<evidence type="ECO:0008006" key="3">
    <source>
        <dbReference type="Google" id="ProtNLM"/>
    </source>
</evidence>
<sequence>MSITLPNERMLIVALGLCLSVLGIFALLSETSQRRPVGAIDTDRLAAIASNTDRPGLSTASQLGFLFECRRAMTSIVGRAQPSSLRDEVSRSCLNSALEMTTRSPTFSVAWLTAAVAAVQLRDWPAFERSIEKSYITGANEQWVAELRVDLVSDHRDRLDEALLSAHRADLILLLSHDRGRQFLADRYVALTAFRDEIDTILPSLDESVSRRFLNLAERREVRRQRQIDAQTR</sequence>
<gene>
    <name evidence="1" type="ORF">SAMN04487974_101260</name>
</gene>
<proteinExistence type="predicted"/>
<keyword evidence="2" id="KW-1185">Reference proteome</keyword>
<evidence type="ECO:0000313" key="1">
    <source>
        <dbReference type="EMBL" id="SDG17093.1"/>
    </source>
</evidence>
<reference evidence="1 2" key="1">
    <citation type="submission" date="2016-10" db="EMBL/GenBank/DDBJ databases">
        <authorList>
            <person name="de Groot N.N."/>
        </authorList>
    </citation>
    <scope>NUCLEOTIDE SEQUENCE [LARGE SCALE GENOMIC DNA]</scope>
    <source>
        <strain evidence="1 2">CGMCC 1.10267</strain>
    </source>
</reference>
<accession>A0A1G7S252</accession>
<organism evidence="1 2">
    <name type="scientific">Pelagibacterium luteolum</name>
    <dbReference type="NCBI Taxonomy" id="440168"/>
    <lineage>
        <taxon>Bacteria</taxon>
        <taxon>Pseudomonadati</taxon>
        <taxon>Pseudomonadota</taxon>
        <taxon>Alphaproteobacteria</taxon>
        <taxon>Hyphomicrobiales</taxon>
        <taxon>Devosiaceae</taxon>
        <taxon>Pelagibacterium</taxon>
    </lineage>
</organism>
<dbReference type="STRING" id="440168.SAMN04487974_101260"/>